<dbReference type="InterPro" id="IPR035647">
    <property type="entry name" value="EFG_III/V"/>
</dbReference>
<dbReference type="Gene3D" id="3.40.50.300">
    <property type="entry name" value="P-loop containing nucleotide triphosphate hydrolases"/>
    <property type="match status" value="1"/>
</dbReference>
<dbReference type="Pfam" id="PF00009">
    <property type="entry name" value="GTP_EFTU"/>
    <property type="match status" value="1"/>
</dbReference>
<dbReference type="PROSITE" id="PS51722">
    <property type="entry name" value="G_TR_2"/>
    <property type="match status" value="1"/>
</dbReference>
<gene>
    <name evidence="3" type="ORF">TrCOL_g3350</name>
</gene>
<dbReference type="PANTHER" id="PTHR42908">
    <property type="entry name" value="TRANSLATION ELONGATION FACTOR-RELATED"/>
    <property type="match status" value="1"/>
</dbReference>
<dbReference type="Gene3D" id="3.30.70.240">
    <property type="match status" value="1"/>
</dbReference>
<organism evidence="3 4">
    <name type="scientific">Triparma columacea</name>
    <dbReference type="NCBI Taxonomy" id="722753"/>
    <lineage>
        <taxon>Eukaryota</taxon>
        <taxon>Sar</taxon>
        <taxon>Stramenopiles</taxon>
        <taxon>Ochrophyta</taxon>
        <taxon>Bolidophyceae</taxon>
        <taxon>Parmales</taxon>
        <taxon>Triparmaceae</taxon>
        <taxon>Triparma</taxon>
    </lineage>
</organism>
<dbReference type="GO" id="GO:0005525">
    <property type="term" value="F:GTP binding"/>
    <property type="evidence" value="ECO:0007669"/>
    <property type="project" value="InterPro"/>
</dbReference>
<sequence length="922" mass="101564">MSSSVPTFICTFLAHVDHGKTTLCDLLLSHYHSTLSPTQVGEARLLDSSDEEVRRGITIRQGFMVVETDVKGEEGKEECIVMGVMDSPGHVDFQSEVTDSLLLSSFGLLLVDVCEGVLCRTVGVLRVLGSKDVLLFVNKIDRIQDEIWGIKVRRIVEDVNAVRCRTAAACEGEEGVGDGNGGRVKGIEVIVGSAKEGWGCSLVGMASRIMEHVKKGSNKKEGRKLARMIFEGKMGVRFDFDKGVVKVVKLRDEGKAEGWNMVKDIYDHCCDLADELNHVRKDKSSKDVLALARERFPYFFTQSSDKWPDKWARVNARCKAWKGGLIMQLICPLSREVVEGCARVAESGKLGSREEGGGKGEEERGEGWIVCGRTRVEGGGENRRLVTIGKVHGGDINKGGKWVLLKADGKSWSDFVTISSLTIVHGGVRHKSVEDVGEGGIVMVSASLPNAWDEGWVKDGAVLSYGTLVRRGEVEGEWRPGEEEFAKVNKVPARGTRAITFTVSPKLEADRKLFDRGIELLRLLEPGAAVNTTDRGEVTISVGGEVEMENLVHDMKAQYMEGVEVKVGERLVEGREGVNWREGADKTYSVCRKLCEEEDHEKLKQYLEEDEVGALEIPLFKEMREGLLGQGHVVIDGHAKIKYEEGDIILGVYPMPGGVNHESDEERAVEEATGAKIWTRTGSNFLLYSSASEKVQSLRSVATSAFNAFVKAGPVMEEPMHAVVVIVHDAQVVSNVVAPLSPPPPPPSVSSSPTDGQRVGTLCQAMRLCCLSLRTVVYEPYCMCEFQSTLSSSSHAYACISKRRGKVRSEDMLEGTDLIGIKAVIPMADMGGITRELLERSSGEATAPIVEFDHWGECEGDPFWRPKEEEEREEHGEGQARGDNISGKQVRRTRKRKGLRAVYEEEKIVVEAEKLRNLKTKK</sequence>
<evidence type="ECO:0000259" key="2">
    <source>
        <dbReference type="PROSITE" id="PS51722"/>
    </source>
</evidence>
<dbReference type="AlphaFoldDB" id="A0A9W7GJW2"/>
<dbReference type="InterPro" id="IPR000795">
    <property type="entry name" value="T_Tr_GTP-bd_dom"/>
</dbReference>
<dbReference type="SUPFAM" id="SSF52540">
    <property type="entry name" value="P-loop containing nucleoside triphosphate hydrolases"/>
    <property type="match status" value="1"/>
</dbReference>
<dbReference type="Gene3D" id="3.30.70.870">
    <property type="entry name" value="Elongation Factor G (Translational Gtpase), domain 3"/>
    <property type="match status" value="1"/>
</dbReference>
<accession>A0A9W7GJW2</accession>
<dbReference type="PANTHER" id="PTHR42908:SF3">
    <property type="entry name" value="ELONGATION FACTOR-LIKE GTPASE 1"/>
    <property type="match status" value="1"/>
</dbReference>
<keyword evidence="4" id="KW-1185">Reference proteome</keyword>
<dbReference type="GO" id="GO:0042256">
    <property type="term" value="P:cytosolic ribosome assembly"/>
    <property type="evidence" value="ECO:0007669"/>
    <property type="project" value="TreeGrafter"/>
</dbReference>
<reference evidence="4" key="1">
    <citation type="journal article" date="2023" name="Commun. Biol.">
        <title>Genome analysis of Parmales, the sister group of diatoms, reveals the evolutionary specialization of diatoms from phago-mixotrophs to photoautotrophs.</title>
        <authorList>
            <person name="Ban H."/>
            <person name="Sato S."/>
            <person name="Yoshikawa S."/>
            <person name="Yamada K."/>
            <person name="Nakamura Y."/>
            <person name="Ichinomiya M."/>
            <person name="Sato N."/>
            <person name="Blanc-Mathieu R."/>
            <person name="Endo H."/>
            <person name="Kuwata A."/>
            <person name="Ogata H."/>
        </authorList>
    </citation>
    <scope>NUCLEOTIDE SEQUENCE [LARGE SCALE GENOMIC DNA]</scope>
</reference>
<dbReference type="InterPro" id="IPR000640">
    <property type="entry name" value="EFG_V-like"/>
</dbReference>
<feature type="compositionally biased region" description="Basic residues" evidence="1">
    <location>
        <begin position="889"/>
        <end position="898"/>
    </location>
</feature>
<evidence type="ECO:0000313" key="3">
    <source>
        <dbReference type="EMBL" id="GMI45210.1"/>
    </source>
</evidence>
<evidence type="ECO:0000313" key="4">
    <source>
        <dbReference type="Proteomes" id="UP001165065"/>
    </source>
</evidence>
<dbReference type="Pfam" id="PF00679">
    <property type="entry name" value="EFG_C"/>
    <property type="match status" value="1"/>
</dbReference>
<proteinExistence type="predicted"/>
<feature type="region of interest" description="Disordered" evidence="1">
    <location>
        <begin position="863"/>
        <end position="898"/>
    </location>
</feature>
<feature type="compositionally biased region" description="Basic and acidic residues" evidence="1">
    <location>
        <begin position="863"/>
        <end position="880"/>
    </location>
</feature>
<feature type="domain" description="Tr-type G" evidence="2">
    <location>
        <begin position="5"/>
        <end position="220"/>
    </location>
</feature>
<dbReference type="EMBL" id="BRYA01000239">
    <property type="protein sequence ID" value="GMI45210.1"/>
    <property type="molecule type" value="Genomic_DNA"/>
</dbReference>
<dbReference type="GO" id="GO:0005829">
    <property type="term" value="C:cytosol"/>
    <property type="evidence" value="ECO:0007669"/>
    <property type="project" value="TreeGrafter"/>
</dbReference>
<dbReference type="GO" id="GO:0003924">
    <property type="term" value="F:GTPase activity"/>
    <property type="evidence" value="ECO:0007669"/>
    <property type="project" value="InterPro"/>
</dbReference>
<dbReference type="InterPro" id="IPR014721">
    <property type="entry name" value="Ribsml_uS5_D2-typ_fold_subgr"/>
</dbReference>
<dbReference type="SMART" id="SM00838">
    <property type="entry name" value="EFG_C"/>
    <property type="match status" value="1"/>
</dbReference>
<dbReference type="Gene3D" id="3.30.230.10">
    <property type="match status" value="1"/>
</dbReference>
<dbReference type="Proteomes" id="UP001165065">
    <property type="component" value="Unassembled WGS sequence"/>
</dbReference>
<dbReference type="InterPro" id="IPR027417">
    <property type="entry name" value="P-loop_NTPase"/>
</dbReference>
<protein>
    <recommendedName>
        <fullName evidence="2">Tr-type G domain-containing protein</fullName>
    </recommendedName>
</protein>
<comment type="caution">
    <text evidence="3">The sequence shown here is derived from an EMBL/GenBank/DDBJ whole genome shotgun (WGS) entry which is preliminary data.</text>
</comment>
<dbReference type="GO" id="GO:0043022">
    <property type="term" value="F:ribosome binding"/>
    <property type="evidence" value="ECO:0007669"/>
    <property type="project" value="TreeGrafter"/>
</dbReference>
<evidence type="ECO:0000256" key="1">
    <source>
        <dbReference type="SAM" id="MobiDB-lite"/>
    </source>
</evidence>
<name>A0A9W7GJW2_9STRA</name>
<dbReference type="GO" id="GO:1990904">
    <property type="term" value="C:ribonucleoprotein complex"/>
    <property type="evidence" value="ECO:0007669"/>
    <property type="project" value="TreeGrafter"/>
</dbReference>
<dbReference type="SUPFAM" id="SSF54980">
    <property type="entry name" value="EF-G C-terminal domain-like"/>
    <property type="match status" value="1"/>
</dbReference>
<dbReference type="OrthoDB" id="364892at2759"/>
<dbReference type="PRINTS" id="PR00315">
    <property type="entry name" value="ELONGATNFCT"/>
</dbReference>